<evidence type="ECO:0008006" key="3">
    <source>
        <dbReference type="Google" id="ProtNLM"/>
    </source>
</evidence>
<name>A0A8H7BFI9_9FUNG</name>
<gene>
    <name evidence="1" type="ORF">EC973_005087</name>
</gene>
<protein>
    <recommendedName>
        <fullName evidence="3">F-box domain-containing protein</fullName>
    </recommendedName>
</protein>
<comment type="caution">
    <text evidence="1">The sequence shown here is derived from an EMBL/GenBank/DDBJ whole genome shotgun (WGS) entry which is preliminary data.</text>
</comment>
<dbReference type="OrthoDB" id="550575at2759"/>
<dbReference type="AlphaFoldDB" id="A0A8H7BFI9"/>
<dbReference type="SUPFAM" id="SSF52047">
    <property type="entry name" value="RNI-like"/>
    <property type="match status" value="2"/>
</dbReference>
<proteinExistence type="predicted"/>
<keyword evidence="2" id="KW-1185">Reference proteome</keyword>
<dbReference type="Gene3D" id="3.80.10.10">
    <property type="entry name" value="Ribonuclease Inhibitor"/>
    <property type="match status" value="2"/>
</dbReference>
<reference evidence="1" key="1">
    <citation type="submission" date="2020-01" db="EMBL/GenBank/DDBJ databases">
        <title>Genome Sequencing of Three Apophysomyces-Like Fungal Strains Confirms a Novel Fungal Genus in the Mucoromycota with divergent Burkholderia-like Endosymbiotic Bacteria.</title>
        <authorList>
            <person name="Stajich J.E."/>
            <person name="Macias A.M."/>
            <person name="Carter-House D."/>
            <person name="Lovett B."/>
            <person name="Kasson L.R."/>
            <person name="Berry K."/>
            <person name="Grigoriev I."/>
            <person name="Chang Y."/>
            <person name="Spatafora J."/>
            <person name="Kasson M.T."/>
        </authorList>
    </citation>
    <scope>NUCLEOTIDE SEQUENCE</scope>
    <source>
        <strain evidence="1">NRRL A-21654</strain>
    </source>
</reference>
<evidence type="ECO:0000313" key="1">
    <source>
        <dbReference type="EMBL" id="KAF7721225.1"/>
    </source>
</evidence>
<dbReference type="EMBL" id="JABAYA010000290">
    <property type="protein sequence ID" value="KAF7721225.1"/>
    <property type="molecule type" value="Genomic_DNA"/>
</dbReference>
<dbReference type="PANTHER" id="PTHR13318">
    <property type="entry name" value="PARTNER OF PAIRED, ISOFORM B-RELATED"/>
    <property type="match status" value="1"/>
</dbReference>
<dbReference type="InterPro" id="IPR032675">
    <property type="entry name" value="LRR_dom_sf"/>
</dbReference>
<dbReference type="GO" id="GO:0031146">
    <property type="term" value="P:SCF-dependent proteasomal ubiquitin-dependent protein catabolic process"/>
    <property type="evidence" value="ECO:0007669"/>
    <property type="project" value="TreeGrafter"/>
</dbReference>
<accession>A0A8H7BFI9</accession>
<evidence type="ECO:0000313" key="2">
    <source>
        <dbReference type="Proteomes" id="UP000605846"/>
    </source>
</evidence>
<organism evidence="1 2">
    <name type="scientific">Apophysomyces ossiformis</name>
    <dbReference type="NCBI Taxonomy" id="679940"/>
    <lineage>
        <taxon>Eukaryota</taxon>
        <taxon>Fungi</taxon>
        <taxon>Fungi incertae sedis</taxon>
        <taxon>Mucoromycota</taxon>
        <taxon>Mucoromycotina</taxon>
        <taxon>Mucoromycetes</taxon>
        <taxon>Mucorales</taxon>
        <taxon>Mucorineae</taxon>
        <taxon>Mucoraceae</taxon>
        <taxon>Apophysomyces</taxon>
    </lineage>
</organism>
<dbReference type="GO" id="GO:0019005">
    <property type="term" value="C:SCF ubiquitin ligase complex"/>
    <property type="evidence" value="ECO:0007669"/>
    <property type="project" value="TreeGrafter"/>
</dbReference>
<dbReference type="Proteomes" id="UP000605846">
    <property type="component" value="Unassembled WGS sequence"/>
</dbReference>
<sequence length="439" mass="50773">MIKRDFPPEVIDIVLSWLPRLHVIHLLTVNRLWFNVAASRLYRNLAISTESELVAYINLFYETGKQRKTRTDGFYSPNNYAAFVRCIDLSKLCMRKPVSDEQIDRLTADCTSLESLNIYNCHYVHNDTLTKIFSRSPLLKHLNLAGVSDLDASSFLQQEARDTVRMLQSLDIYLVPGFFRPLTPRNVLLFQQLLPSLRTLTIGGRYFLRHGLLIYDVVSCFYSLSSLCLNNCAQDLIRAFLRGCSLLRYIKFIHCKLGAETMKSLPRYLLSLQMDNCTISEEGVKWLRRYDYQHITTLGFKRTKGITEEDIQYILRRVNLQLNRLLLPGSTTDDVLNTVMSHFTFLQELSITFGKVHSSVLGKIMKKYEKTLTTLEINEVTISPQEDTISNLILNWHSTNLQVLEVIGYSLEPIVFQKLPELYPNLQTLRANYSMDINE</sequence>